<dbReference type="Proteomes" id="UP000593567">
    <property type="component" value="Unassembled WGS sequence"/>
</dbReference>
<dbReference type="GO" id="GO:0005739">
    <property type="term" value="C:mitochondrion"/>
    <property type="evidence" value="ECO:0007669"/>
    <property type="project" value="TreeGrafter"/>
</dbReference>
<dbReference type="SUPFAM" id="SSF47203">
    <property type="entry name" value="Acyl-CoA dehydrogenase C-terminal domain-like"/>
    <property type="match status" value="1"/>
</dbReference>
<keyword evidence="4" id="KW-1185">Reference proteome</keyword>
<proteinExistence type="predicted"/>
<dbReference type="InterPro" id="IPR036250">
    <property type="entry name" value="AcylCo_DH-like_C"/>
</dbReference>
<evidence type="ECO:0000313" key="3">
    <source>
        <dbReference type="EMBL" id="KAF6022463.1"/>
    </source>
</evidence>
<dbReference type="InterPro" id="IPR052547">
    <property type="entry name" value="Mito_Isobutyryl-CoADH"/>
</dbReference>
<dbReference type="OrthoDB" id="9988775at2759"/>
<dbReference type="Gene3D" id="1.20.140.10">
    <property type="entry name" value="Butyryl-CoA Dehydrogenase, subunit A, domain 3"/>
    <property type="match status" value="1"/>
</dbReference>
<feature type="domain" description="Acyl-CoA dehydrogenase/oxidase C-terminal" evidence="2">
    <location>
        <begin position="25"/>
        <end position="75"/>
    </location>
</feature>
<dbReference type="AlphaFoldDB" id="A0A7J7J8U7"/>
<evidence type="ECO:0000313" key="4">
    <source>
        <dbReference type="Proteomes" id="UP000593567"/>
    </source>
</evidence>
<gene>
    <name evidence="3" type="ORF">EB796_019231</name>
</gene>
<dbReference type="PANTHER" id="PTHR43831">
    <property type="entry name" value="ISOBUTYRYL-COA DEHYDROGENASE"/>
    <property type="match status" value="1"/>
</dbReference>
<dbReference type="PANTHER" id="PTHR43831:SF1">
    <property type="entry name" value="ISOBUTYRYL-COA DEHYDROGENASE, MITOCHONDRIAL"/>
    <property type="match status" value="1"/>
</dbReference>
<name>A0A7J7J8U7_BUGNE</name>
<dbReference type="GO" id="GO:0016627">
    <property type="term" value="F:oxidoreductase activity, acting on the CH-CH group of donors"/>
    <property type="evidence" value="ECO:0007669"/>
    <property type="project" value="InterPro"/>
</dbReference>
<accession>A0A7J7J8U7</accession>
<evidence type="ECO:0000259" key="2">
    <source>
        <dbReference type="Pfam" id="PF00441"/>
    </source>
</evidence>
<dbReference type="InterPro" id="IPR009075">
    <property type="entry name" value="AcylCo_DH/oxidase_C"/>
</dbReference>
<evidence type="ECO:0000256" key="1">
    <source>
        <dbReference type="ARBA" id="ARBA00022630"/>
    </source>
</evidence>
<organism evidence="3 4">
    <name type="scientific">Bugula neritina</name>
    <name type="common">Brown bryozoan</name>
    <name type="synonym">Sertularia neritina</name>
    <dbReference type="NCBI Taxonomy" id="10212"/>
    <lineage>
        <taxon>Eukaryota</taxon>
        <taxon>Metazoa</taxon>
        <taxon>Spiralia</taxon>
        <taxon>Lophotrochozoa</taxon>
        <taxon>Bryozoa</taxon>
        <taxon>Gymnolaemata</taxon>
        <taxon>Cheilostomatida</taxon>
        <taxon>Flustrina</taxon>
        <taxon>Buguloidea</taxon>
        <taxon>Bugulidae</taxon>
        <taxon>Bugula</taxon>
    </lineage>
</organism>
<dbReference type="Pfam" id="PF00441">
    <property type="entry name" value="Acyl-CoA_dh_1"/>
    <property type="match status" value="1"/>
</dbReference>
<sequence>MVLLTKWPYAPRLSYLLQKVAQNTIYICSDSLQLFGGYGYLKDYPVQQFWRDVRVHEILEGTNEMMRLLISRNLLST</sequence>
<reference evidence="3" key="1">
    <citation type="submission" date="2020-06" db="EMBL/GenBank/DDBJ databases">
        <title>Draft genome of Bugula neritina, a colonial animal packing powerful symbionts and potential medicines.</title>
        <authorList>
            <person name="Rayko M."/>
        </authorList>
    </citation>
    <scope>NUCLEOTIDE SEQUENCE [LARGE SCALE GENOMIC DNA]</scope>
    <source>
        <strain evidence="3">Kwan_BN1</strain>
    </source>
</reference>
<comment type="caution">
    <text evidence="3">The sequence shown here is derived from an EMBL/GenBank/DDBJ whole genome shotgun (WGS) entry which is preliminary data.</text>
</comment>
<protein>
    <submittedName>
        <fullName evidence="3">AcdA</fullName>
    </submittedName>
</protein>
<keyword evidence="1" id="KW-0285">Flavoprotein</keyword>
<dbReference type="EMBL" id="VXIV02002847">
    <property type="protein sequence ID" value="KAF6022463.1"/>
    <property type="molecule type" value="Genomic_DNA"/>
</dbReference>